<feature type="transmembrane region" description="Helical" evidence="7">
    <location>
        <begin position="77"/>
        <end position="96"/>
    </location>
</feature>
<dbReference type="InterPro" id="IPR002528">
    <property type="entry name" value="MATE_fam"/>
</dbReference>
<gene>
    <name evidence="8" type="ORF">WKV44_06065</name>
</gene>
<name>A0ABU9UBQ8_9SPIR</name>
<keyword evidence="6 7" id="KW-0472">Membrane</keyword>
<feature type="transmembrane region" description="Helical" evidence="7">
    <location>
        <begin position="434"/>
        <end position="457"/>
    </location>
</feature>
<dbReference type="RefSeq" id="WP_420069547.1">
    <property type="nucleotide sequence ID" value="NZ_JBCHKQ010000002.1"/>
</dbReference>
<keyword evidence="2" id="KW-0813">Transport</keyword>
<evidence type="ECO:0000256" key="2">
    <source>
        <dbReference type="ARBA" id="ARBA00022448"/>
    </source>
</evidence>
<dbReference type="PANTHER" id="PTHR43549">
    <property type="entry name" value="MULTIDRUG RESISTANCE PROTEIN YPNP-RELATED"/>
    <property type="match status" value="1"/>
</dbReference>
<feature type="transmembrane region" description="Helical" evidence="7">
    <location>
        <begin position="150"/>
        <end position="170"/>
    </location>
</feature>
<feature type="transmembrane region" description="Helical" evidence="7">
    <location>
        <begin position="208"/>
        <end position="230"/>
    </location>
</feature>
<evidence type="ECO:0000256" key="1">
    <source>
        <dbReference type="ARBA" id="ARBA00004651"/>
    </source>
</evidence>
<dbReference type="InterPro" id="IPR048279">
    <property type="entry name" value="MdtK-like"/>
</dbReference>
<dbReference type="Proteomes" id="UP001466331">
    <property type="component" value="Unassembled WGS sequence"/>
</dbReference>
<keyword evidence="9" id="KW-1185">Reference proteome</keyword>
<evidence type="ECO:0000256" key="4">
    <source>
        <dbReference type="ARBA" id="ARBA00022692"/>
    </source>
</evidence>
<organism evidence="8 9">
    <name type="scientific">Rarispira pelagica</name>
    <dbReference type="NCBI Taxonomy" id="3141764"/>
    <lineage>
        <taxon>Bacteria</taxon>
        <taxon>Pseudomonadati</taxon>
        <taxon>Spirochaetota</taxon>
        <taxon>Spirochaetia</taxon>
        <taxon>Winmispirales</taxon>
        <taxon>Winmispiraceae</taxon>
        <taxon>Rarispira</taxon>
    </lineage>
</organism>
<comment type="subcellular location">
    <subcellularLocation>
        <location evidence="1">Cell membrane</location>
        <topology evidence="1">Multi-pass membrane protein</topology>
    </subcellularLocation>
</comment>
<dbReference type="PIRSF" id="PIRSF006603">
    <property type="entry name" value="DinF"/>
    <property type="match status" value="1"/>
</dbReference>
<dbReference type="InterPro" id="IPR052031">
    <property type="entry name" value="Membrane_Transporter-Flippase"/>
</dbReference>
<evidence type="ECO:0000313" key="8">
    <source>
        <dbReference type="EMBL" id="MEM5948101.1"/>
    </source>
</evidence>
<evidence type="ECO:0000256" key="5">
    <source>
        <dbReference type="ARBA" id="ARBA00022989"/>
    </source>
</evidence>
<keyword evidence="3" id="KW-1003">Cell membrane</keyword>
<dbReference type="PANTHER" id="PTHR43549:SF2">
    <property type="entry name" value="MULTIDRUG RESISTANCE PROTEIN NORM-RELATED"/>
    <property type="match status" value="1"/>
</dbReference>
<feature type="transmembrane region" description="Helical" evidence="7">
    <location>
        <begin position="108"/>
        <end position="130"/>
    </location>
</feature>
<evidence type="ECO:0000256" key="3">
    <source>
        <dbReference type="ARBA" id="ARBA00022475"/>
    </source>
</evidence>
<keyword evidence="4 7" id="KW-0812">Transmembrane</keyword>
<evidence type="ECO:0000256" key="7">
    <source>
        <dbReference type="SAM" id="Phobius"/>
    </source>
</evidence>
<comment type="caution">
    <text evidence="8">The sequence shown here is derived from an EMBL/GenBank/DDBJ whole genome shotgun (WGS) entry which is preliminary data.</text>
</comment>
<feature type="transmembrane region" description="Helical" evidence="7">
    <location>
        <begin position="383"/>
        <end position="414"/>
    </location>
</feature>
<reference evidence="8 9" key="1">
    <citation type="submission" date="2024-03" db="EMBL/GenBank/DDBJ databases">
        <title>Ignisphaera cupida sp. nov., a hyperthermophilic hydrolytic archaeon from a hot spring of Kamchatka, and proposal of Ignisphaeraceae fam. nov.</title>
        <authorList>
            <person name="Podosokorskaya O.A."/>
            <person name="Elcheninov A.G."/>
            <person name="Maltseva A.I."/>
            <person name="Zayulina K.S."/>
            <person name="Novikov A."/>
            <person name="Merkel A.Y."/>
        </authorList>
    </citation>
    <scope>NUCLEOTIDE SEQUENCE [LARGE SCALE GENOMIC DNA]</scope>
    <source>
        <strain evidence="8 9">38H-sp</strain>
    </source>
</reference>
<feature type="transmembrane region" description="Helical" evidence="7">
    <location>
        <begin position="330"/>
        <end position="352"/>
    </location>
</feature>
<dbReference type="EMBL" id="JBCHKQ010000002">
    <property type="protein sequence ID" value="MEM5948101.1"/>
    <property type="molecule type" value="Genomic_DNA"/>
</dbReference>
<accession>A0ABU9UBQ8</accession>
<protein>
    <submittedName>
        <fullName evidence="8">MATE family efflux transporter</fullName>
    </submittedName>
</protein>
<feature type="transmembrane region" description="Helical" evidence="7">
    <location>
        <begin position="182"/>
        <end position="202"/>
    </location>
</feature>
<proteinExistence type="predicted"/>
<evidence type="ECO:0000256" key="6">
    <source>
        <dbReference type="ARBA" id="ARBA00023136"/>
    </source>
</evidence>
<evidence type="ECO:0000313" key="9">
    <source>
        <dbReference type="Proteomes" id="UP001466331"/>
    </source>
</evidence>
<keyword evidence="5 7" id="KW-1133">Transmembrane helix</keyword>
<sequence>MNNSKAILKNNRIDRKISNREFILNENLWKVVFYIGLPLVFYNGIKQIFNFFDILIAASMGADVVSIVSFISQIQTLLTTFSLGLGLGGGVLIARANGAGDAVKEQRLIGTVFILILLLIVIIVFLVLPFAPWVLKVFKMPDELTGLGTAIFRLELIGLIFVFINTFYFAIERARGNTKKIFYWNLLILVSRLMLSLFFIKVLYLGPVFLSVASIIAESFVFIFAAGGFFKREGGHIIRSCRRSGILLEDVREIFIISIPIFLSKFIFHYGKVVVNSMSAAYGGMAIGALGVSNRIVGLATMPTIGFQEAETTIISQNLGNNNPKRAFKAFTITCTINVILGVMFFIIMSIYKDSIIHLFSKGDPAFALEIAKVYNYERYTSLLLAVSSSVMGLLFGFGYTRVAMLLNLLRLFVFRIPPLWYMQHYTSLKTEGLGIAMLISNMMVGVSAIVAVLILIRRKNISSVDEKKIEETEVVMEEL</sequence>
<dbReference type="Pfam" id="PF01554">
    <property type="entry name" value="MatE"/>
    <property type="match status" value="2"/>
</dbReference>
<feature type="transmembrane region" description="Helical" evidence="7">
    <location>
        <begin position="28"/>
        <end position="45"/>
    </location>
</feature>